<evidence type="ECO:0000256" key="9">
    <source>
        <dbReference type="ARBA" id="ARBA00023065"/>
    </source>
</evidence>
<dbReference type="InterPro" id="IPR005821">
    <property type="entry name" value="Ion_trans_dom"/>
</dbReference>
<keyword evidence="12" id="KW-0407">Ion channel</keyword>
<feature type="transmembrane region" description="Helical" evidence="13">
    <location>
        <begin position="282"/>
        <end position="302"/>
    </location>
</feature>
<feature type="transmembrane region" description="Helical" evidence="13">
    <location>
        <begin position="60"/>
        <end position="79"/>
    </location>
</feature>
<evidence type="ECO:0000256" key="11">
    <source>
        <dbReference type="ARBA" id="ARBA00023180"/>
    </source>
</evidence>
<keyword evidence="7" id="KW-0851">Voltage-gated channel</keyword>
<evidence type="ECO:0000256" key="4">
    <source>
        <dbReference type="ARBA" id="ARBA00022673"/>
    </source>
</evidence>
<dbReference type="Gene3D" id="1.20.120.350">
    <property type="entry name" value="Voltage-gated potassium channels. Chain C"/>
    <property type="match status" value="1"/>
</dbReference>
<evidence type="ECO:0000256" key="2">
    <source>
        <dbReference type="ARBA" id="ARBA00022448"/>
    </source>
</evidence>
<feature type="transmembrane region" description="Helical" evidence="13">
    <location>
        <begin position="204"/>
        <end position="224"/>
    </location>
</feature>
<evidence type="ECO:0000256" key="12">
    <source>
        <dbReference type="ARBA" id="ARBA00023303"/>
    </source>
</evidence>
<evidence type="ECO:0000313" key="15">
    <source>
        <dbReference type="EMBL" id="CAD9539248.1"/>
    </source>
</evidence>
<keyword evidence="6" id="KW-0106">Calcium</keyword>
<feature type="transmembrane region" description="Helical" evidence="13">
    <location>
        <begin position="99"/>
        <end position="120"/>
    </location>
</feature>
<name>A0A7S2J7U9_9DINO</name>
<dbReference type="AlphaFoldDB" id="A0A7S2J7U9"/>
<protein>
    <recommendedName>
        <fullName evidence="14">Ion transport domain-containing protein</fullName>
    </recommendedName>
</protein>
<dbReference type="GO" id="GO:0008331">
    <property type="term" value="F:high voltage-gated calcium channel activity"/>
    <property type="evidence" value="ECO:0007669"/>
    <property type="project" value="TreeGrafter"/>
</dbReference>
<evidence type="ECO:0000256" key="6">
    <source>
        <dbReference type="ARBA" id="ARBA00022837"/>
    </source>
</evidence>
<keyword evidence="9" id="KW-0406">Ion transport</keyword>
<dbReference type="GO" id="GO:0005891">
    <property type="term" value="C:voltage-gated calcium channel complex"/>
    <property type="evidence" value="ECO:0007669"/>
    <property type="project" value="TreeGrafter"/>
</dbReference>
<dbReference type="SUPFAM" id="SSF81324">
    <property type="entry name" value="Voltage-gated potassium channels"/>
    <property type="match status" value="1"/>
</dbReference>
<evidence type="ECO:0000256" key="8">
    <source>
        <dbReference type="ARBA" id="ARBA00022989"/>
    </source>
</evidence>
<keyword evidence="5 13" id="KW-0812">Transmembrane</keyword>
<evidence type="ECO:0000256" key="13">
    <source>
        <dbReference type="SAM" id="Phobius"/>
    </source>
</evidence>
<keyword evidence="3" id="KW-0109">Calcium transport</keyword>
<keyword evidence="11" id="KW-0325">Glycoprotein</keyword>
<evidence type="ECO:0000256" key="5">
    <source>
        <dbReference type="ARBA" id="ARBA00022692"/>
    </source>
</evidence>
<evidence type="ECO:0000256" key="1">
    <source>
        <dbReference type="ARBA" id="ARBA00004141"/>
    </source>
</evidence>
<gene>
    <name evidence="15" type="ORF">BRAN1462_LOCUS15234</name>
</gene>
<dbReference type="Gene3D" id="1.10.287.70">
    <property type="match status" value="1"/>
</dbReference>
<dbReference type="EMBL" id="HBGW01024003">
    <property type="protein sequence ID" value="CAD9539248.1"/>
    <property type="molecule type" value="Transcribed_RNA"/>
</dbReference>
<evidence type="ECO:0000256" key="3">
    <source>
        <dbReference type="ARBA" id="ARBA00022568"/>
    </source>
</evidence>
<dbReference type="InterPro" id="IPR050599">
    <property type="entry name" value="VDCC_alpha-1_subunit"/>
</dbReference>
<evidence type="ECO:0000256" key="7">
    <source>
        <dbReference type="ARBA" id="ARBA00022882"/>
    </source>
</evidence>
<dbReference type="InterPro" id="IPR027359">
    <property type="entry name" value="Volt_channel_dom_sf"/>
</dbReference>
<accession>A0A7S2J7U9</accession>
<sequence>MDAAAGAFGLRSTWRPLEDQWDAGTASDSEPVEAAFCGLEPSRIATCRQKAVMITTSRRFGPLVVAAAILNTVALIVEVDFPVGPTCAADMGADCVDAWALLNIAFTVFFCGELALRFLADASFDHFFCSGWLANWNILDTVVSCTNLLEIVCICLRHLSIVHKHGGFTEYVIRIGCLFRAMRLLRIFRYFRKLRLIAFGLHDAMVYAGWIILFALIVLVLFAIMCTQSIGHHPELFGNDAQTLMIYFGTVERSMFTLFQFLTLDDWNSVITIVEKYMPSMFIVLIVYVVFMGFILVSLFTGSMVNHMTRMKVVNSETVHMTDGDAIKEHFNAMFPRGCTMDMFVEMFGDGVLKRELDISDLDFTPEEAALFFQIFDHDDDTRVTADEFFKSCAIYRKHRSGMSVLSVLRLKARFHKLNAQVASDTLHPEALRNAVLRPSAATEQRMVDAAMWLSRLESDLKICESQVAQMHGLLSRRAYGAGGGSESDSDF</sequence>
<reference evidence="15" key="1">
    <citation type="submission" date="2021-01" db="EMBL/GenBank/DDBJ databases">
        <authorList>
            <person name="Corre E."/>
            <person name="Pelletier E."/>
            <person name="Niang G."/>
            <person name="Scheremetjew M."/>
            <person name="Finn R."/>
            <person name="Kale V."/>
            <person name="Holt S."/>
            <person name="Cochrane G."/>
            <person name="Meng A."/>
            <person name="Brown T."/>
            <person name="Cohen L."/>
        </authorList>
    </citation>
    <scope>NUCLEOTIDE SEQUENCE</scope>
    <source>
        <strain evidence="15">RCC3387</strain>
    </source>
</reference>
<evidence type="ECO:0000256" key="10">
    <source>
        <dbReference type="ARBA" id="ARBA00023136"/>
    </source>
</evidence>
<keyword evidence="4" id="KW-0107">Calcium channel</keyword>
<keyword evidence="8 13" id="KW-1133">Transmembrane helix</keyword>
<dbReference type="PANTHER" id="PTHR45628:SF7">
    <property type="entry name" value="VOLTAGE-DEPENDENT CALCIUM CHANNEL TYPE A SUBUNIT ALPHA-1"/>
    <property type="match status" value="1"/>
</dbReference>
<proteinExistence type="predicted"/>
<comment type="subcellular location">
    <subcellularLocation>
        <location evidence="1">Membrane</location>
        <topology evidence="1">Multi-pass membrane protein</topology>
    </subcellularLocation>
</comment>
<dbReference type="GO" id="GO:0098703">
    <property type="term" value="P:calcium ion import across plasma membrane"/>
    <property type="evidence" value="ECO:0007669"/>
    <property type="project" value="TreeGrafter"/>
</dbReference>
<dbReference type="PANTHER" id="PTHR45628">
    <property type="entry name" value="VOLTAGE-DEPENDENT CALCIUM CHANNEL TYPE A SUBUNIT ALPHA-1"/>
    <property type="match status" value="1"/>
</dbReference>
<organism evidence="15">
    <name type="scientific">Zooxanthella nutricula</name>
    <dbReference type="NCBI Taxonomy" id="1333877"/>
    <lineage>
        <taxon>Eukaryota</taxon>
        <taxon>Sar</taxon>
        <taxon>Alveolata</taxon>
        <taxon>Dinophyceae</taxon>
        <taxon>Peridiniales</taxon>
        <taxon>Peridiniales incertae sedis</taxon>
        <taxon>Zooxanthella</taxon>
    </lineage>
</organism>
<evidence type="ECO:0000259" key="14">
    <source>
        <dbReference type="Pfam" id="PF00520"/>
    </source>
</evidence>
<keyword evidence="10 13" id="KW-0472">Membrane</keyword>
<dbReference type="Pfam" id="PF00520">
    <property type="entry name" value="Ion_trans"/>
    <property type="match status" value="1"/>
</dbReference>
<feature type="domain" description="Ion transport" evidence="14">
    <location>
        <begin position="63"/>
        <end position="312"/>
    </location>
</feature>
<keyword evidence="2" id="KW-0813">Transport</keyword>